<dbReference type="InterPro" id="IPR050090">
    <property type="entry name" value="Tyrosine_recombinase_XerCD"/>
</dbReference>
<dbReference type="InterPro" id="IPR011010">
    <property type="entry name" value="DNA_brk_join_enz"/>
</dbReference>
<evidence type="ECO:0000313" key="3">
    <source>
        <dbReference type="EMBL" id="QPC83106.1"/>
    </source>
</evidence>
<organism evidence="3 4">
    <name type="scientific">Phototrophicus methaneseepsis</name>
    <dbReference type="NCBI Taxonomy" id="2710758"/>
    <lineage>
        <taxon>Bacteria</taxon>
        <taxon>Bacillati</taxon>
        <taxon>Chloroflexota</taxon>
        <taxon>Candidatus Thermofontia</taxon>
        <taxon>Phototrophicales</taxon>
        <taxon>Phototrophicaceae</taxon>
        <taxon>Phototrophicus</taxon>
    </lineage>
</organism>
<dbReference type="KEGG" id="pmet:G4Y79_01645"/>
<dbReference type="Pfam" id="PF00589">
    <property type="entry name" value="Phage_integrase"/>
    <property type="match status" value="1"/>
</dbReference>
<keyword evidence="4" id="KW-1185">Reference proteome</keyword>
<feature type="domain" description="Tyr recombinase" evidence="2">
    <location>
        <begin position="136"/>
        <end position="333"/>
    </location>
</feature>
<sequence>MINSQLPDLIRRGQLPPHSDNKNIVSQVNRYNRWLIETGQALYLPDLTAYRDHLLTTLAPSSIRAHLSSIRRSYKLLIESLEHREALIAYLEKQFPENDFASVKAKADELELRLARAIDPERSQVATQTIQDEADSQHIRLTPAQGAALMMQPDVSTLRGRRDVAIIALMLATGLREGEVVKLQVDDLYLTYGGVPAVQVKSGKGSKTRMVPFGDMLWARQITEIWLAGRKDGIVFTKMSDGRGDAKQQQRTSHPMTTRSIQRMLGHYPIAINGIPTSVTPHDLRRSYARNLFLAGISMEIIRQNLGHVDVKTTQDYIGVLDGSTRAPVSVYDASMILKKLDKSLKS</sequence>
<name>A0A7S8E9Z6_9CHLR</name>
<dbReference type="PANTHER" id="PTHR30349:SF64">
    <property type="entry name" value="PROPHAGE INTEGRASE INTD-RELATED"/>
    <property type="match status" value="1"/>
</dbReference>
<evidence type="ECO:0000313" key="4">
    <source>
        <dbReference type="Proteomes" id="UP000594468"/>
    </source>
</evidence>
<gene>
    <name evidence="3" type="ORF">G4Y79_01645</name>
</gene>
<dbReference type="Gene3D" id="1.10.443.10">
    <property type="entry name" value="Intergrase catalytic core"/>
    <property type="match status" value="1"/>
</dbReference>
<reference evidence="3 4" key="1">
    <citation type="submission" date="2020-02" db="EMBL/GenBank/DDBJ databases">
        <authorList>
            <person name="Zheng R.K."/>
            <person name="Sun C.M."/>
        </authorList>
    </citation>
    <scope>NUCLEOTIDE SEQUENCE [LARGE SCALE GENOMIC DNA]</scope>
    <source>
        <strain evidence="4">rifampicinis</strain>
    </source>
</reference>
<dbReference type="EMBL" id="CP062983">
    <property type="protein sequence ID" value="QPC83106.1"/>
    <property type="molecule type" value="Genomic_DNA"/>
</dbReference>
<proteinExistence type="predicted"/>
<dbReference type="RefSeq" id="WP_195171175.1">
    <property type="nucleotide sequence ID" value="NZ_CP062983.1"/>
</dbReference>
<keyword evidence="1" id="KW-0233">DNA recombination</keyword>
<protein>
    <submittedName>
        <fullName evidence="3">Tyrosine-type recombinase/integrase</fullName>
    </submittedName>
</protein>
<evidence type="ECO:0000256" key="1">
    <source>
        <dbReference type="ARBA" id="ARBA00023172"/>
    </source>
</evidence>
<dbReference type="PROSITE" id="PS51898">
    <property type="entry name" value="TYR_RECOMBINASE"/>
    <property type="match status" value="1"/>
</dbReference>
<dbReference type="InterPro" id="IPR002104">
    <property type="entry name" value="Integrase_catalytic"/>
</dbReference>
<dbReference type="AlphaFoldDB" id="A0A7S8E9Z6"/>
<dbReference type="GO" id="GO:0015074">
    <property type="term" value="P:DNA integration"/>
    <property type="evidence" value="ECO:0007669"/>
    <property type="project" value="InterPro"/>
</dbReference>
<dbReference type="InterPro" id="IPR013762">
    <property type="entry name" value="Integrase-like_cat_sf"/>
</dbReference>
<dbReference type="GO" id="GO:0006310">
    <property type="term" value="P:DNA recombination"/>
    <property type="evidence" value="ECO:0007669"/>
    <property type="project" value="UniProtKB-KW"/>
</dbReference>
<dbReference type="GO" id="GO:0003677">
    <property type="term" value="F:DNA binding"/>
    <property type="evidence" value="ECO:0007669"/>
    <property type="project" value="InterPro"/>
</dbReference>
<evidence type="ECO:0000259" key="2">
    <source>
        <dbReference type="PROSITE" id="PS51898"/>
    </source>
</evidence>
<dbReference type="Proteomes" id="UP000594468">
    <property type="component" value="Chromosome"/>
</dbReference>
<dbReference type="SUPFAM" id="SSF56349">
    <property type="entry name" value="DNA breaking-rejoining enzymes"/>
    <property type="match status" value="1"/>
</dbReference>
<accession>A0A7S8E9Z6</accession>
<dbReference type="PANTHER" id="PTHR30349">
    <property type="entry name" value="PHAGE INTEGRASE-RELATED"/>
    <property type="match status" value="1"/>
</dbReference>